<feature type="compositionally biased region" description="Basic and acidic residues" evidence="1">
    <location>
        <begin position="186"/>
        <end position="197"/>
    </location>
</feature>
<evidence type="ECO:0000256" key="1">
    <source>
        <dbReference type="SAM" id="MobiDB-lite"/>
    </source>
</evidence>
<proteinExistence type="predicted"/>
<dbReference type="PANTHER" id="PTHR34797">
    <property type="entry name" value="ATG8-INTERACTING PROTEIN 2"/>
    <property type="match status" value="1"/>
</dbReference>
<accession>A0A8K0IFF9</accession>
<feature type="compositionally biased region" description="Basic and acidic residues" evidence="1">
    <location>
        <begin position="158"/>
        <end position="172"/>
    </location>
</feature>
<gene>
    <name evidence="2" type="ORF">COCNU_07G009780</name>
</gene>
<dbReference type="Proteomes" id="UP000797356">
    <property type="component" value="Chromosome 7"/>
</dbReference>
<dbReference type="InterPro" id="IPR040304">
    <property type="entry name" value="ATG8-IP-1/2"/>
</dbReference>
<feature type="compositionally biased region" description="Basic and acidic residues" evidence="1">
    <location>
        <begin position="40"/>
        <end position="51"/>
    </location>
</feature>
<evidence type="ECO:0000313" key="2">
    <source>
        <dbReference type="EMBL" id="KAG1354866.1"/>
    </source>
</evidence>
<dbReference type="OrthoDB" id="604034at2759"/>
<name>A0A8K0IFF9_COCNU</name>
<protein>
    <submittedName>
        <fullName evidence="2">ATG8-interacting protein 2</fullName>
    </submittedName>
</protein>
<feature type="region of interest" description="Disordered" evidence="1">
    <location>
        <begin position="89"/>
        <end position="115"/>
    </location>
</feature>
<feature type="compositionally biased region" description="Basic and acidic residues" evidence="1">
    <location>
        <begin position="89"/>
        <end position="108"/>
    </location>
</feature>
<sequence>MADDEKEREGAPSRGADWEVVSLTASTYAAAPGPKGFFEPAHENKDRKFNKNESSSSGALFMSDHFVFPPSEHENLPIEPKFGEIHCEAEGQKENLAEDDNEPNKMDEENVQSKSDDVPHRLQYGMEYEEGKGLRELNLVQEEQGMYVDPEFSSFHAETGRSESVPHTESMEFPHSPQNLESPPEYTKKNEENKSDEYGASEAWWKRNAASLYHHVKEANTFWSVCVAAALMGLVILGQQWQREKCQLHQLKCRFSISDEYMIGSGFEVKECFQSRATMLAQIGSMLNPLLGIVLSIRSRW</sequence>
<feature type="region of interest" description="Disordered" evidence="1">
    <location>
        <begin position="155"/>
        <end position="198"/>
    </location>
</feature>
<dbReference type="PANTHER" id="PTHR34797:SF1">
    <property type="entry name" value="ATG8-INTERACTING PROTEIN 2"/>
    <property type="match status" value="1"/>
</dbReference>
<comment type="caution">
    <text evidence="2">The sequence shown here is derived from an EMBL/GenBank/DDBJ whole genome shotgun (WGS) entry which is preliminary data.</text>
</comment>
<reference evidence="2" key="1">
    <citation type="journal article" date="2017" name="Gigascience">
        <title>The genome draft of coconut (Cocos nucifera).</title>
        <authorList>
            <person name="Xiao Y."/>
            <person name="Xu P."/>
            <person name="Fan H."/>
            <person name="Baudouin L."/>
            <person name="Xia W."/>
            <person name="Bocs S."/>
            <person name="Xu J."/>
            <person name="Li Q."/>
            <person name="Guo A."/>
            <person name="Zhou L."/>
            <person name="Li J."/>
            <person name="Wu Y."/>
            <person name="Ma Z."/>
            <person name="Armero A."/>
            <person name="Issali A.E."/>
            <person name="Liu N."/>
            <person name="Peng M."/>
            <person name="Yang Y."/>
        </authorList>
    </citation>
    <scope>NUCLEOTIDE SEQUENCE</scope>
    <source>
        <tissue evidence="2">Spear leaf of Hainan Tall coconut</tissue>
    </source>
</reference>
<organism evidence="2 3">
    <name type="scientific">Cocos nucifera</name>
    <name type="common">Coconut palm</name>
    <dbReference type="NCBI Taxonomy" id="13894"/>
    <lineage>
        <taxon>Eukaryota</taxon>
        <taxon>Viridiplantae</taxon>
        <taxon>Streptophyta</taxon>
        <taxon>Embryophyta</taxon>
        <taxon>Tracheophyta</taxon>
        <taxon>Spermatophyta</taxon>
        <taxon>Magnoliopsida</taxon>
        <taxon>Liliopsida</taxon>
        <taxon>Arecaceae</taxon>
        <taxon>Arecoideae</taxon>
        <taxon>Cocoseae</taxon>
        <taxon>Attaleinae</taxon>
        <taxon>Cocos</taxon>
    </lineage>
</organism>
<dbReference type="AlphaFoldDB" id="A0A8K0IFF9"/>
<evidence type="ECO:0000313" key="3">
    <source>
        <dbReference type="Proteomes" id="UP000797356"/>
    </source>
</evidence>
<reference evidence="2" key="2">
    <citation type="submission" date="2019-07" db="EMBL/GenBank/DDBJ databases">
        <authorList>
            <person name="Yang Y."/>
            <person name="Bocs S."/>
            <person name="Baudouin L."/>
        </authorList>
    </citation>
    <scope>NUCLEOTIDE SEQUENCE</scope>
    <source>
        <tissue evidence="2">Spear leaf of Hainan Tall coconut</tissue>
    </source>
</reference>
<dbReference type="EMBL" id="CM017878">
    <property type="protein sequence ID" value="KAG1354866.1"/>
    <property type="molecule type" value="Genomic_DNA"/>
</dbReference>
<keyword evidence="3" id="KW-1185">Reference proteome</keyword>
<feature type="region of interest" description="Disordered" evidence="1">
    <location>
        <begin position="30"/>
        <end position="56"/>
    </location>
</feature>